<evidence type="ECO:0000313" key="3">
    <source>
        <dbReference type="EMBL" id="KUF87111.1"/>
    </source>
</evidence>
<proteinExistence type="predicted"/>
<dbReference type="EMBL" id="LNFP01001225">
    <property type="protein sequence ID" value="KUF87111.1"/>
    <property type="molecule type" value="Genomic_DNA"/>
</dbReference>
<reference evidence="3 4" key="1">
    <citation type="submission" date="2015-11" db="EMBL/GenBank/DDBJ databases">
        <title>Genomes and virulence difference between two physiological races of Phytophthora nicotianae.</title>
        <authorList>
            <person name="Liu H."/>
            <person name="Ma X."/>
            <person name="Yu H."/>
            <person name="Fang D."/>
            <person name="Li Y."/>
            <person name="Wang X."/>
            <person name="Wang W."/>
            <person name="Dong Y."/>
            <person name="Xiao B."/>
        </authorList>
    </citation>
    <scope>NUCLEOTIDE SEQUENCE [LARGE SCALE GENOMIC DNA]</scope>
    <source>
        <strain evidence="4">race 1</strain>
        <strain evidence="3">Race 1</strain>
    </source>
</reference>
<protein>
    <submittedName>
        <fullName evidence="1">Thioredoxin domain-containing protein 2</fullName>
    </submittedName>
</protein>
<sequence>MSIASLAPGNSKKARTTAIKSFTTFLVAEDMDLPTAFQLIDADKTGKVLRIMLDKYAYSLAKSQDKVLATNTCLAYYGNVKNWLVDKYPLQGGLVKPQLQKILSSLGKYCNNREESGNEKKAPPCSKQDLEGIVRLLSTSASTHSEYLDAALVVMMWYLYGRSSDAEQVEKQQLSVLPGILIFCAICKRS</sequence>
<evidence type="ECO:0000313" key="4">
    <source>
        <dbReference type="Proteomes" id="UP000054636"/>
    </source>
</evidence>
<evidence type="ECO:0000313" key="1">
    <source>
        <dbReference type="EMBL" id="KUF82503.1"/>
    </source>
</evidence>
<name>A0A0W8CSA2_PHYNI</name>
<dbReference type="EMBL" id="LNFP01002097">
    <property type="protein sequence ID" value="KUF84226.1"/>
    <property type="molecule type" value="Genomic_DNA"/>
</dbReference>
<evidence type="ECO:0000313" key="2">
    <source>
        <dbReference type="EMBL" id="KUF84226.1"/>
    </source>
</evidence>
<organism evidence="3 4">
    <name type="scientific">Phytophthora nicotianae</name>
    <name type="common">Potato buckeye rot agent</name>
    <name type="synonym">Phytophthora parasitica</name>
    <dbReference type="NCBI Taxonomy" id="4792"/>
    <lineage>
        <taxon>Eukaryota</taxon>
        <taxon>Sar</taxon>
        <taxon>Stramenopiles</taxon>
        <taxon>Oomycota</taxon>
        <taxon>Peronosporomycetes</taxon>
        <taxon>Peronosporales</taxon>
        <taxon>Peronosporaceae</taxon>
        <taxon>Phytophthora</taxon>
    </lineage>
</organism>
<accession>A0A0W8CSA2</accession>
<comment type="caution">
    <text evidence="3">The sequence shown here is derived from an EMBL/GenBank/DDBJ whole genome shotgun (WGS) entry which is preliminary data.</text>
</comment>
<dbReference type="Proteomes" id="UP000054636">
    <property type="component" value="Unassembled WGS sequence"/>
</dbReference>
<dbReference type="AlphaFoldDB" id="A0A0W8CSA2"/>
<dbReference type="EMBL" id="LNFP01002803">
    <property type="protein sequence ID" value="KUF82503.1"/>
    <property type="molecule type" value="Genomic_DNA"/>
</dbReference>
<gene>
    <name evidence="1" type="ORF">AM588_10000394</name>
    <name evidence="2" type="ORF">AM588_10000855</name>
    <name evidence="3" type="ORF">AM588_10001407</name>
</gene>